<dbReference type="AlphaFoldDB" id="A0A9X2Z1Y2"/>
<evidence type="ECO:0000313" key="2">
    <source>
        <dbReference type="Proteomes" id="UP001141629"/>
    </source>
</evidence>
<accession>A0A9X2Z1Y2</accession>
<organism evidence="1 2">
    <name type="scientific">Mycobacterium yunnanensis</name>
    <dbReference type="NCBI Taxonomy" id="368477"/>
    <lineage>
        <taxon>Bacteria</taxon>
        <taxon>Bacillati</taxon>
        <taxon>Actinomycetota</taxon>
        <taxon>Actinomycetes</taxon>
        <taxon>Mycobacteriales</taxon>
        <taxon>Mycobacteriaceae</taxon>
        <taxon>Mycobacterium</taxon>
    </lineage>
</organism>
<dbReference type="PANTHER" id="PTHR35609">
    <property type="entry name" value="MACRO DOMAIN-CONTAINING PROTEIN"/>
    <property type="match status" value="1"/>
</dbReference>
<protein>
    <submittedName>
        <fullName evidence="1">Uncharacterized protein</fullName>
    </submittedName>
</protein>
<dbReference type="EMBL" id="JACKVK010000008">
    <property type="protein sequence ID" value="MCV7421410.1"/>
    <property type="molecule type" value="Genomic_DNA"/>
</dbReference>
<keyword evidence="2" id="KW-1185">Reference proteome</keyword>
<gene>
    <name evidence="1" type="ORF">H7K45_12735</name>
</gene>
<dbReference type="RefSeq" id="WP_263996187.1">
    <property type="nucleotide sequence ID" value="NZ_JACKVK010000008.1"/>
</dbReference>
<proteinExistence type="predicted"/>
<reference evidence="1" key="1">
    <citation type="submission" date="2020-07" db="EMBL/GenBank/DDBJ databases">
        <authorList>
            <person name="Pettersson B.M.F."/>
            <person name="Behra P.R.K."/>
            <person name="Ramesh M."/>
            <person name="Das S."/>
            <person name="Dasgupta S."/>
            <person name="Kirsebom L.A."/>
        </authorList>
    </citation>
    <scope>NUCLEOTIDE SEQUENCE</scope>
    <source>
        <strain evidence="1">DSM 44838</strain>
    </source>
</reference>
<dbReference type="Proteomes" id="UP001141629">
    <property type="component" value="Unassembled WGS sequence"/>
</dbReference>
<comment type="caution">
    <text evidence="1">The sequence shown here is derived from an EMBL/GenBank/DDBJ whole genome shotgun (WGS) entry which is preliminary data.</text>
</comment>
<reference evidence="1" key="2">
    <citation type="journal article" date="2022" name="BMC Genomics">
        <title>Comparative genome analysis of mycobacteria focusing on tRNA and non-coding RNA.</title>
        <authorList>
            <person name="Behra P.R.K."/>
            <person name="Pettersson B.M.F."/>
            <person name="Ramesh M."/>
            <person name="Das S."/>
            <person name="Dasgupta S."/>
            <person name="Kirsebom L.A."/>
        </authorList>
    </citation>
    <scope>NUCLEOTIDE SEQUENCE</scope>
    <source>
        <strain evidence="1">DSM 44838</strain>
    </source>
</reference>
<dbReference type="PANTHER" id="PTHR35609:SF1">
    <property type="entry name" value="MACRO DOMAIN-CONTAINING PROTEIN"/>
    <property type="match status" value="1"/>
</dbReference>
<name>A0A9X2Z1Y2_9MYCO</name>
<evidence type="ECO:0000313" key="1">
    <source>
        <dbReference type="EMBL" id="MCV7421410.1"/>
    </source>
</evidence>
<sequence length="331" mass="35738">MAEDWFTRLTGFPEGDYDETRDLLSVEGDELVSTITGARHSIGTLSLPTLAQLRADTDIPARQRSTVRCVVGEARSMHADPDLEGALFQVASQFNLLEMTTPHITPVDGVTRYADDHTQGPACAVAAGAATIYRNYFAPVGDERGQTRDRQIDALGGVGGALSAAVDRPVSELWTMRNGYALCTRDGLRAITDFLAQATEEDRDSLRSRLAIGLHRDVQVTDVAEPRLVSQAFCSALPVAYGDGRPAEWEAFARLVLEAAYEATLVAAVGQQSGVVLLTRLGGGVFGNADAWIDDAIVRAIEIVVDAGLDIRLVSHGRVHQSFRAIEERFA</sequence>